<comment type="caution">
    <text evidence="3">The sequence shown here is derived from an EMBL/GenBank/DDBJ whole genome shotgun (WGS) entry which is preliminary data.</text>
</comment>
<protein>
    <submittedName>
        <fullName evidence="3">CaiB/BaiF CoA-transferase family protein</fullName>
    </submittedName>
</protein>
<evidence type="ECO:0000256" key="2">
    <source>
        <dbReference type="SAM" id="MobiDB-lite"/>
    </source>
</evidence>
<dbReference type="Pfam" id="PF02515">
    <property type="entry name" value="CoA_transf_3"/>
    <property type="match status" value="1"/>
</dbReference>
<accession>A0ABQ6LFE6</accession>
<evidence type="ECO:0000313" key="3">
    <source>
        <dbReference type="EMBL" id="GMG82054.1"/>
    </source>
</evidence>
<proteinExistence type="predicted"/>
<dbReference type="EMBL" id="BSYI01000007">
    <property type="protein sequence ID" value="GMG82054.1"/>
    <property type="molecule type" value="Genomic_DNA"/>
</dbReference>
<dbReference type="PANTHER" id="PTHR48207:SF3">
    <property type="entry name" value="SUCCINATE--HYDROXYMETHYLGLUTARATE COA-TRANSFERASE"/>
    <property type="match status" value="1"/>
</dbReference>
<dbReference type="InterPro" id="IPR050483">
    <property type="entry name" value="CoA-transferase_III_domain"/>
</dbReference>
<organism evidence="3 4">
    <name type="scientific">Paralimibaculum aggregatum</name>
    <dbReference type="NCBI Taxonomy" id="3036245"/>
    <lineage>
        <taxon>Bacteria</taxon>
        <taxon>Pseudomonadati</taxon>
        <taxon>Pseudomonadota</taxon>
        <taxon>Alphaproteobacteria</taxon>
        <taxon>Rhodobacterales</taxon>
        <taxon>Paracoccaceae</taxon>
        <taxon>Paralimibaculum</taxon>
    </lineage>
</organism>
<keyword evidence="4" id="KW-1185">Reference proteome</keyword>
<feature type="region of interest" description="Disordered" evidence="2">
    <location>
        <begin position="381"/>
        <end position="400"/>
    </location>
</feature>
<dbReference type="InterPro" id="IPR023606">
    <property type="entry name" value="CoA-Trfase_III_dom_1_sf"/>
</dbReference>
<dbReference type="SUPFAM" id="SSF89796">
    <property type="entry name" value="CoA-transferase family III (CaiB/BaiF)"/>
    <property type="match status" value="1"/>
</dbReference>
<reference evidence="3 4" key="1">
    <citation type="submission" date="2023-04" db="EMBL/GenBank/DDBJ databases">
        <title>Marinoamorphus aggregata gen. nov., sp. Nov., isolate from tissue of brittle star Ophioplocus japonicus.</title>
        <authorList>
            <person name="Kawano K."/>
            <person name="Sawayama S."/>
            <person name="Nakagawa S."/>
        </authorList>
    </citation>
    <scope>NUCLEOTIDE SEQUENCE [LARGE SCALE GENOMIC DNA]</scope>
    <source>
        <strain evidence="3 4">NKW23</strain>
    </source>
</reference>
<name>A0ABQ6LFE6_9RHOB</name>
<dbReference type="Proteomes" id="UP001239909">
    <property type="component" value="Unassembled WGS sequence"/>
</dbReference>
<keyword evidence="1" id="KW-0808">Transferase</keyword>
<gene>
    <name evidence="3" type="ORF">LNKW23_12670</name>
</gene>
<dbReference type="InterPro" id="IPR044855">
    <property type="entry name" value="CoA-Trfase_III_dom3_sf"/>
</dbReference>
<dbReference type="RefSeq" id="WP_285670798.1">
    <property type="nucleotide sequence ID" value="NZ_BSYI01000007.1"/>
</dbReference>
<dbReference type="Gene3D" id="3.30.1540.10">
    <property type="entry name" value="formyl-coa transferase, domain 3"/>
    <property type="match status" value="1"/>
</dbReference>
<sequence length="400" mass="41879">MTSPLAGLRVVELARILAGPWIGQTLADLGADVIKVEAPGGDDTRGWGPPFVEREVDGRPDRSAAYFHGANRGKRGVTADFRTEEGCALVRELAAKADVLVENFKLGGLVKYGLDFSSLSALNPGLVYCSVTGFGQDGPRAAQAGYDFLIQGMSGIMSLNGEPEGEPQKMGVAFADIFTGLYGVIAIQAALAQRARTGLGQHIDMSLMDCMTGVLANQAMNCMVTGEAPNRLGNAHPNIVPYQVFPAADGHLIIACGNTAQFRRLCGVLNLREIGDDPAYAENAGRVADRARLVARLAEATARFPRDALIGALGKVGVPAGPINRVDEALADPQVVARGLQIAPEGVPGLRSPVGFSAAELSLGRASPALDQHGEAIRAALARGEWPAPEPEPETERGAG</sequence>
<dbReference type="Gene3D" id="3.40.50.10540">
    <property type="entry name" value="Crotonobetainyl-coa:carnitine coa-transferase, domain 1"/>
    <property type="match status" value="1"/>
</dbReference>
<evidence type="ECO:0000256" key="1">
    <source>
        <dbReference type="ARBA" id="ARBA00022679"/>
    </source>
</evidence>
<evidence type="ECO:0000313" key="4">
    <source>
        <dbReference type="Proteomes" id="UP001239909"/>
    </source>
</evidence>
<dbReference type="InterPro" id="IPR003673">
    <property type="entry name" value="CoA-Trfase_fam_III"/>
</dbReference>
<dbReference type="PANTHER" id="PTHR48207">
    <property type="entry name" value="SUCCINATE--HYDROXYMETHYLGLUTARATE COA-TRANSFERASE"/>
    <property type="match status" value="1"/>
</dbReference>